<dbReference type="Gene3D" id="3.40.30.10">
    <property type="entry name" value="Glutaredoxin"/>
    <property type="match status" value="1"/>
</dbReference>
<dbReference type="KEGG" id="kox:KOX_02840"/>
<evidence type="ECO:0000313" key="1">
    <source>
        <dbReference type="EMBL" id="AEX02309.1"/>
    </source>
</evidence>
<dbReference type="EMBL" id="CP003218">
    <property type="protein sequence ID" value="AEX02309.1"/>
    <property type="molecule type" value="Genomic_DNA"/>
</dbReference>
<dbReference type="AlphaFoldDB" id="A0A0H3H1H4"/>
<evidence type="ECO:0000313" key="2">
    <source>
        <dbReference type="Proteomes" id="UP000007843"/>
    </source>
</evidence>
<dbReference type="GeneID" id="66557805"/>
<dbReference type="SUPFAM" id="SSF52833">
    <property type="entry name" value="Thioredoxin-like"/>
    <property type="match status" value="1"/>
</dbReference>
<dbReference type="Proteomes" id="UP000007843">
    <property type="component" value="Chromosome"/>
</dbReference>
<gene>
    <name evidence="1" type="ordered locus">KOX_02840</name>
</gene>
<dbReference type="PATRIC" id="fig|1006551.4.peg.568"/>
<dbReference type="PANTHER" id="PTHR33875">
    <property type="entry name" value="OS09G0542200 PROTEIN"/>
    <property type="match status" value="1"/>
</dbReference>
<dbReference type="RefSeq" id="WP_014226858.1">
    <property type="nucleotide sequence ID" value="NC_016612.1"/>
</dbReference>
<reference evidence="1 2" key="1">
    <citation type="journal article" date="2012" name="J. Bacteriol.">
        <title>Complete genome sequence of Klebsiella oxytoca KCTC 1686, used in production of 2,3-butanediol.</title>
        <authorList>
            <person name="Shin S.H."/>
            <person name="Kim S."/>
            <person name="Kim J.Y."/>
            <person name="Lee S."/>
            <person name="Um Y."/>
            <person name="Oh M.K."/>
            <person name="Kim Y.R."/>
            <person name="Lee J."/>
            <person name="Yang K.S."/>
        </authorList>
    </citation>
    <scope>NUCLEOTIDE SEQUENCE [LARGE SCALE GENOMIC DNA]</scope>
    <source>
        <strain evidence="2">ATCC 8724 / DSM 4798 / JCM 20051 / NBRC 3318 / NRRL B-199 / KCTC 1686</strain>
    </source>
</reference>
<sequence length="186" mass="20759">MSTPSHLTAQPLVWGHGPRTFEVFLEPTCPFSVRAFNKLDDLLDEVGADNVTIKIRLQSQPWHLFSGVIVRCVLAASTLPHGREQAHKVLKAVADHREEFEFTDHCSGPNMNATPQQIIERIERYSHVSLAAAFARPELQNEIKWHSKYARQNGIHVSPTFMVNGLVQADLGSGDDVSVWAARILA</sequence>
<protein>
    <submittedName>
        <fullName evidence="1">Uncharacterized protein</fullName>
    </submittedName>
</protein>
<organism evidence="1 2">
    <name type="scientific">Klebsiella michiganensis (strain ATCC 8724 / DSM 4798 / JCM 20051 / NBRC 3318 / NRRL B-199 / KCTC 1686 / BUCSAV 143 / CCM 1901)</name>
    <dbReference type="NCBI Taxonomy" id="1006551"/>
    <lineage>
        <taxon>Bacteria</taxon>
        <taxon>Pseudomonadati</taxon>
        <taxon>Pseudomonadota</taxon>
        <taxon>Gammaproteobacteria</taxon>
        <taxon>Enterobacterales</taxon>
        <taxon>Enterobacteriaceae</taxon>
        <taxon>Klebsiella/Raoultella group</taxon>
        <taxon>Klebsiella</taxon>
    </lineage>
</organism>
<proteinExistence type="predicted"/>
<dbReference type="InterPro" id="IPR036249">
    <property type="entry name" value="Thioredoxin-like_sf"/>
</dbReference>
<dbReference type="HOGENOM" id="CLU_085801_0_0_6"/>
<accession>A0A0H3H1H4</accession>
<dbReference type="PANTHER" id="PTHR33875:SF2">
    <property type="entry name" value="ACR183CP"/>
    <property type="match status" value="1"/>
</dbReference>
<name>A0A0H3H1H4_KLEM8</name>